<proteinExistence type="predicted"/>
<dbReference type="Proteomes" id="UP001153069">
    <property type="component" value="Unassembled WGS sequence"/>
</dbReference>
<evidence type="ECO:0000256" key="1">
    <source>
        <dbReference type="SAM" id="MobiDB-lite"/>
    </source>
</evidence>
<feature type="region of interest" description="Disordered" evidence="1">
    <location>
        <begin position="38"/>
        <end position="90"/>
    </location>
</feature>
<gene>
    <name evidence="2" type="ORF">SEMRO_308_G113570.1</name>
</gene>
<evidence type="ECO:0000313" key="3">
    <source>
        <dbReference type="Proteomes" id="UP001153069"/>
    </source>
</evidence>
<organism evidence="2 3">
    <name type="scientific">Seminavis robusta</name>
    <dbReference type="NCBI Taxonomy" id="568900"/>
    <lineage>
        <taxon>Eukaryota</taxon>
        <taxon>Sar</taxon>
        <taxon>Stramenopiles</taxon>
        <taxon>Ochrophyta</taxon>
        <taxon>Bacillariophyta</taxon>
        <taxon>Bacillariophyceae</taxon>
        <taxon>Bacillariophycidae</taxon>
        <taxon>Naviculales</taxon>
        <taxon>Naviculaceae</taxon>
        <taxon>Seminavis</taxon>
    </lineage>
</organism>
<protein>
    <submittedName>
        <fullName evidence="2">Uncharacterized protein</fullName>
    </submittedName>
</protein>
<keyword evidence="3" id="KW-1185">Reference proteome</keyword>
<accession>A0A9N8DRW1</accession>
<dbReference type="EMBL" id="CAICTM010000307">
    <property type="protein sequence ID" value="CAB9507486.1"/>
    <property type="molecule type" value="Genomic_DNA"/>
</dbReference>
<comment type="caution">
    <text evidence="2">The sequence shown here is derived from an EMBL/GenBank/DDBJ whole genome shotgun (WGS) entry which is preliminary data.</text>
</comment>
<dbReference type="AlphaFoldDB" id="A0A9N8DRW1"/>
<reference evidence="2" key="1">
    <citation type="submission" date="2020-06" db="EMBL/GenBank/DDBJ databases">
        <authorList>
            <consortium name="Plant Systems Biology data submission"/>
        </authorList>
    </citation>
    <scope>NUCLEOTIDE SEQUENCE</scope>
    <source>
        <strain evidence="2">D6</strain>
    </source>
</reference>
<evidence type="ECO:0000313" key="2">
    <source>
        <dbReference type="EMBL" id="CAB9507486.1"/>
    </source>
</evidence>
<name>A0A9N8DRW1_9STRA</name>
<sequence length="125" mass="13696">MTDTTSTLELFAANLVFSNMNVEIVSDNARVHKSKSFTLVTSSTSRRSKVTSKSVPRRTLSSPPQNRKKVDRWESCSQRSPEKKSVSAVAPKVPVRIHDNVGGAPKLPVRLQDAPQPVVVSRKAA</sequence>